<organism evidence="5 6">
    <name type="scientific">Nostocoides veronense</name>
    <dbReference type="NCBI Taxonomy" id="330836"/>
    <lineage>
        <taxon>Bacteria</taxon>
        <taxon>Bacillati</taxon>
        <taxon>Actinomycetota</taxon>
        <taxon>Actinomycetes</taxon>
        <taxon>Micrococcales</taxon>
        <taxon>Intrasporangiaceae</taxon>
        <taxon>Nostocoides</taxon>
    </lineage>
</organism>
<dbReference type="InterPro" id="IPR015797">
    <property type="entry name" value="NUDIX_hydrolase-like_dom_sf"/>
</dbReference>
<keyword evidence="6" id="KW-1185">Reference proteome</keyword>
<dbReference type="GO" id="GO:0016787">
    <property type="term" value="F:hydrolase activity"/>
    <property type="evidence" value="ECO:0007669"/>
    <property type="project" value="UniProtKB-KW"/>
</dbReference>
<dbReference type="PROSITE" id="PS00893">
    <property type="entry name" value="NUDIX_BOX"/>
    <property type="match status" value="1"/>
</dbReference>
<dbReference type="SUPFAM" id="SSF55811">
    <property type="entry name" value="Nudix"/>
    <property type="match status" value="1"/>
</dbReference>
<dbReference type="RefSeq" id="WP_344088037.1">
    <property type="nucleotide sequence ID" value="NZ_BAAAPO010000053.1"/>
</dbReference>
<evidence type="ECO:0000256" key="3">
    <source>
        <dbReference type="ARBA" id="ARBA00022842"/>
    </source>
</evidence>
<name>A0ABN2M275_9MICO</name>
<reference evidence="5 6" key="1">
    <citation type="journal article" date="2019" name="Int. J. Syst. Evol. Microbiol.">
        <title>The Global Catalogue of Microorganisms (GCM) 10K type strain sequencing project: providing services to taxonomists for standard genome sequencing and annotation.</title>
        <authorList>
            <consortium name="The Broad Institute Genomics Platform"/>
            <consortium name="The Broad Institute Genome Sequencing Center for Infectious Disease"/>
            <person name="Wu L."/>
            <person name="Ma J."/>
        </authorList>
    </citation>
    <scope>NUCLEOTIDE SEQUENCE [LARGE SCALE GENOMIC DNA]</scope>
    <source>
        <strain evidence="5 6">JCM 15592</strain>
    </source>
</reference>
<dbReference type="EMBL" id="BAAAPO010000053">
    <property type="protein sequence ID" value="GAA1806648.1"/>
    <property type="molecule type" value="Genomic_DNA"/>
</dbReference>
<dbReference type="Proteomes" id="UP001499938">
    <property type="component" value="Unassembled WGS sequence"/>
</dbReference>
<protein>
    <submittedName>
        <fullName evidence="5">NUDIX hydrolase</fullName>
    </submittedName>
</protein>
<evidence type="ECO:0000313" key="6">
    <source>
        <dbReference type="Proteomes" id="UP001499938"/>
    </source>
</evidence>
<feature type="domain" description="Nudix hydrolase" evidence="4">
    <location>
        <begin position="24"/>
        <end position="153"/>
    </location>
</feature>
<comment type="caution">
    <text evidence="5">The sequence shown here is derived from an EMBL/GenBank/DDBJ whole genome shotgun (WGS) entry which is preliminary data.</text>
</comment>
<keyword evidence="2 5" id="KW-0378">Hydrolase</keyword>
<evidence type="ECO:0000259" key="4">
    <source>
        <dbReference type="PROSITE" id="PS51462"/>
    </source>
</evidence>
<accession>A0ABN2M275</accession>
<keyword evidence="3" id="KW-0460">Magnesium</keyword>
<sequence>MTDPIDQEAAYRSFIARLNERLPTKRVIAQGTLCNERGEVLLCELTYKREWDLPGGVVDKFESPAACLAREVAEELGTAVQVGELLTTTWLPPYRGWDDAVLFLFDLGRVPSAWVEGLILQVREIVAVHWVAVEDLDNHVAPYAARLLRAALTPAPRAYLEDGLPPVSADD</sequence>
<dbReference type="PANTHER" id="PTHR43046">
    <property type="entry name" value="GDP-MANNOSE MANNOSYL HYDROLASE"/>
    <property type="match status" value="1"/>
</dbReference>
<comment type="cofactor">
    <cofactor evidence="1">
        <name>Mg(2+)</name>
        <dbReference type="ChEBI" id="CHEBI:18420"/>
    </cofactor>
</comment>
<gene>
    <name evidence="5" type="ORF">GCM10009811_32730</name>
</gene>
<evidence type="ECO:0000313" key="5">
    <source>
        <dbReference type="EMBL" id="GAA1806648.1"/>
    </source>
</evidence>
<proteinExistence type="predicted"/>
<dbReference type="InterPro" id="IPR020084">
    <property type="entry name" value="NUDIX_hydrolase_CS"/>
</dbReference>
<dbReference type="PANTHER" id="PTHR43046:SF12">
    <property type="entry name" value="GDP-MANNOSE MANNOSYL HYDROLASE"/>
    <property type="match status" value="1"/>
</dbReference>
<dbReference type="Gene3D" id="3.90.79.10">
    <property type="entry name" value="Nucleoside Triphosphate Pyrophosphohydrolase"/>
    <property type="match status" value="1"/>
</dbReference>
<dbReference type="InterPro" id="IPR000086">
    <property type="entry name" value="NUDIX_hydrolase_dom"/>
</dbReference>
<evidence type="ECO:0000256" key="1">
    <source>
        <dbReference type="ARBA" id="ARBA00001946"/>
    </source>
</evidence>
<dbReference type="PROSITE" id="PS51462">
    <property type="entry name" value="NUDIX"/>
    <property type="match status" value="1"/>
</dbReference>
<dbReference type="CDD" id="cd18876">
    <property type="entry name" value="NUDIX_Hydrolase"/>
    <property type="match status" value="1"/>
</dbReference>
<evidence type="ECO:0000256" key="2">
    <source>
        <dbReference type="ARBA" id="ARBA00022801"/>
    </source>
</evidence>
<dbReference type="Pfam" id="PF00293">
    <property type="entry name" value="NUDIX"/>
    <property type="match status" value="1"/>
</dbReference>